<protein>
    <submittedName>
        <fullName evidence="1">Uncharacterized protein</fullName>
    </submittedName>
</protein>
<reference evidence="1 2" key="1">
    <citation type="submission" date="2014-05" db="EMBL/GenBank/DDBJ databases">
        <title>Draft Genome Sequence of Nitratireductor basaltis Strain UMTGB225, A Marine Bacterium Isolated from Green Barrel Tunicate.</title>
        <authorList>
            <person name="Gan H.Y."/>
        </authorList>
    </citation>
    <scope>NUCLEOTIDE SEQUENCE [LARGE SCALE GENOMIC DNA]</scope>
    <source>
        <strain evidence="1 2">UMTGB225</strain>
    </source>
</reference>
<gene>
    <name evidence="1" type="ORF">EL18_01886</name>
</gene>
<comment type="caution">
    <text evidence="1">The sequence shown here is derived from an EMBL/GenBank/DDBJ whole genome shotgun (WGS) entry which is preliminary data.</text>
</comment>
<sequence>MVIAVLGIDLRKTIYSVVGLDERSDLLPGMYPFIG</sequence>
<organism evidence="1 2">
    <name type="scientific">Nitratireductor basaltis</name>
    <dbReference type="NCBI Taxonomy" id="472175"/>
    <lineage>
        <taxon>Bacteria</taxon>
        <taxon>Pseudomonadati</taxon>
        <taxon>Pseudomonadota</taxon>
        <taxon>Alphaproteobacteria</taxon>
        <taxon>Hyphomicrobiales</taxon>
        <taxon>Phyllobacteriaceae</taxon>
        <taxon>Nitratireductor</taxon>
    </lineage>
</organism>
<evidence type="ECO:0000313" key="1">
    <source>
        <dbReference type="EMBL" id="KFB10845.1"/>
    </source>
</evidence>
<proteinExistence type="predicted"/>
<dbReference type="EMBL" id="JMQM01000001">
    <property type="protein sequence ID" value="KFB10845.1"/>
    <property type="molecule type" value="Genomic_DNA"/>
</dbReference>
<dbReference type="Proteomes" id="UP000053675">
    <property type="component" value="Unassembled WGS sequence"/>
</dbReference>
<accession>A0A084UD09</accession>
<name>A0A084UD09_9HYPH</name>
<evidence type="ECO:0000313" key="2">
    <source>
        <dbReference type="Proteomes" id="UP000053675"/>
    </source>
</evidence>
<dbReference type="AlphaFoldDB" id="A0A084UD09"/>
<keyword evidence="2" id="KW-1185">Reference proteome</keyword>